<dbReference type="PANTHER" id="PTHR42941:SF1">
    <property type="entry name" value="SLL1037 PROTEIN"/>
    <property type="match status" value="1"/>
</dbReference>
<dbReference type="EMBL" id="CP104562">
    <property type="protein sequence ID" value="UXH76295.1"/>
    <property type="molecule type" value="Genomic_DNA"/>
</dbReference>
<dbReference type="PANTHER" id="PTHR42941">
    <property type="entry name" value="SLL1037 PROTEIN"/>
    <property type="match status" value="1"/>
</dbReference>
<dbReference type="Proteomes" id="UP001064933">
    <property type="component" value="Chromosome"/>
</dbReference>
<name>A0ABY6AYZ5_9BURK</name>
<evidence type="ECO:0000313" key="2">
    <source>
        <dbReference type="Proteomes" id="UP001064933"/>
    </source>
</evidence>
<keyword evidence="2" id="KW-1185">Reference proteome</keyword>
<gene>
    <name evidence="1" type="ORF">N4261_14600</name>
</gene>
<protein>
    <recommendedName>
        <fullName evidence="3">C4-dicarboxylate ABC transporter substrate-binding protein</fullName>
    </recommendedName>
</protein>
<dbReference type="SUPFAM" id="SSF53850">
    <property type="entry name" value="Periplasmic binding protein-like II"/>
    <property type="match status" value="1"/>
</dbReference>
<organism evidence="1 2">
    <name type="scientific">Roseateles amylovorans</name>
    <dbReference type="NCBI Taxonomy" id="2978473"/>
    <lineage>
        <taxon>Bacteria</taxon>
        <taxon>Pseudomonadati</taxon>
        <taxon>Pseudomonadota</taxon>
        <taxon>Betaproteobacteria</taxon>
        <taxon>Burkholderiales</taxon>
        <taxon>Sphaerotilaceae</taxon>
        <taxon>Roseateles</taxon>
    </lineage>
</organism>
<dbReference type="Gene3D" id="3.40.190.10">
    <property type="entry name" value="Periplasmic binding protein-like II"/>
    <property type="match status" value="2"/>
</dbReference>
<evidence type="ECO:0000313" key="1">
    <source>
        <dbReference type="EMBL" id="UXH76295.1"/>
    </source>
</evidence>
<dbReference type="InterPro" id="IPR011852">
    <property type="entry name" value="TRAP_TAXI"/>
</dbReference>
<evidence type="ECO:0008006" key="3">
    <source>
        <dbReference type="Google" id="ProtNLM"/>
    </source>
</evidence>
<dbReference type="RefSeq" id="WP_261756027.1">
    <property type="nucleotide sequence ID" value="NZ_CP104562.2"/>
</dbReference>
<accession>A0ABY6AYZ5</accession>
<proteinExistence type="predicted"/>
<sequence length="405" mass="44064">MSVLVLVVLAALWWAAAGNLGRALPPEQVVIQAGPRGGSFDTHARLYASHLAAQRLRVEVRNQDDSLRIIDKLDNAATGVQVGFTAQRVDPARHPNVTSAGVVELQPLFLFLRRGWGEPPTLAGLAGRRLVMPLEGSATAQATHDVLARYEVTPQNTAFAYRQMNEAAAALQRGEFDAGFFMLAPDNALVRGLAEDPGLIMYSINDSLGIARNIDYLKPATLVRGSFDLKAPLPARDILLIGATENVVVRDDIHPAVLYALLQAMNDVHKGQTLVSDAGVYPRQAGAALPVHPLAVEWAKSGTPWLFAHLPPSLAGLVDAYWGPALALLALVSAFGTLQSLNGFIDAAVLGVALQWLGWLQRRVERGVRPGWLGRMMFRLVEPVIVREGREQIARDRLERLRPHM</sequence>
<reference evidence="1" key="1">
    <citation type="submission" date="2022-10" db="EMBL/GenBank/DDBJ databases">
        <title>Characterization and whole genome sequencing of a new Roseateles species, isolated from fresh water.</title>
        <authorList>
            <person name="Guliayeva D.Y."/>
            <person name="Akhremchuk A.E."/>
            <person name="Sikolenko M.A."/>
            <person name="Valentovich L.N."/>
            <person name="Sidarenka A.V."/>
        </authorList>
    </citation>
    <scope>NUCLEOTIDE SEQUENCE</scope>
    <source>
        <strain evidence="1">BIM B-1768</strain>
    </source>
</reference>